<evidence type="ECO:0000256" key="6">
    <source>
        <dbReference type="ARBA" id="ARBA00023242"/>
    </source>
</evidence>
<evidence type="ECO:0000256" key="3">
    <source>
        <dbReference type="ARBA" id="ARBA00022723"/>
    </source>
</evidence>
<keyword evidence="6" id="KW-0539">Nucleus</keyword>
<dbReference type="PANTHER" id="PTHR11239">
    <property type="entry name" value="DNA-DIRECTED RNA POLYMERASE"/>
    <property type="match status" value="1"/>
</dbReference>
<dbReference type="AlphaFoldDB" id="A0AAV7GMG2"/>
<protein>
    <recommendedName>
        <fullName evidence="7">DNA-directed RNA polymerase II subunit RPB9-like zinc ribbon domain-containing protein</fullName>
    </recommendedName>
</protein>
<dbReference type="PROSITE" id="PS01030">
    <property type="entry name" value="RNA_POL_M_15KD"/>
    <property type="match status" value="1"/>
</dbReference>
<evidence type="ECO:0000256" key="1">
    <source>
        <dbReference type="ARBA" id="ARBA00008925"/>
    </source>
</evidence>
<keyword evidence="2" id="KW-0240">DNA-directed RNA polymerase</keyword>
<dbReference type="InterPro" id="IPR012164">
    <property type="entry name" value="Rpa12/Rpb9/Rpc10/TFS"/>
</dbReference>
<organism evidence="8 9">
    <name type="scientific">Dendrobium chrysotoxum</name>
    <name type="common">Orchid</name>
    <dbReference type="NCBI Taxonomy" id="161865"/>
    <lineage>
        <taxon>Eukaryota</taxon>
        <taxon>Viridiplantae</taxon>
        <taxon>Streptophyta</taxon>
        <taxon>Embryophyta</taxon>
        <taxon>Tracheophyta</taxon>
        <taxon>Spermatophyta</taxon>
        <taxon>Magnoliopsida</taxon>
        <taxon>Liliopsida</taxon>
        <taxon>Asparagales</taxon>
        <taxon>Orchidaceae</taxon>
        <taxon>Epidendroideae</taxon>
        <taxon>Malaxideae</taxon>
        <taxon>Dendrobiinae</taxon>
        <taxon>Dendrobium</taxon>
    </lineage>
</organism>
<accession>A0AAV7GMG2</accession>
<gene>
    <name evidence="8" type="ORF">IEQ34_014740</name>
</gene>
<dbReference type="GO" id="GO:0006367">
    <property type="term" value="P:transcription initiation at RNA polymerase II promoter"/>
    <property type="evidence" value="ECO:0007669"/>
    <property type="project" value="TreeGrafter"/>
</dbReference>
<dbReference type="InterPro" id="IPR019761">
    <property type="entry name" value="DNA-dir_RNA_pol-M_15_CS"/>
</dbReference>
<dbReference type="GO" id="GO:0001193">
    <property type="term" value="P:maintenance of transcriptional fidelity during transcription elongation by RNA polymerase II"/>
    <property type="evidence" value="ECO:0007669"/>
    <property type="project" value="TreeGrafter"/>
</dbReference>
<evidence type="ECO:0000259" key="7">
    <source>
        <dbReference type="SMART" id="SM00661"/>
    </source>
</evidence>
<dbReference type="GO" id="GO:0003899">
    <property type="term" value="F:DNA-directed RNA polymerase activity"/>
    <property type="evidence" value="ECO:0007669"/>
    <property type="project" value="InterPro"/>
</dbReference>
<dbReference type="GO" id="GO:0005665">
    <property type="term" value="C:RNA polymerase II, core complex"/>
    <property type="evidence" value="ECO:0007669"/>
    <property type="project" value="TreeGrafter"/>
</dbReference>
<dbReference type="PANTHER" id="PTHR11239:SF1">
    <property type="entry name" value="DNA-DIRECTED RNA POLYMERASE II SUBUNIT RPB9"/>
    <property type="match status" value="1"/>
</dbReference>
<dbReference type="Proteomes" id="UP000775213">
    <property type="component" value="Unassembled WGS sequence"/>
</dbReference>
<evidence type="ECO:0000256" key="4">
    <source>
        <dbReference type="ARBA" id="ARBA00022833"/>
    </source>
</evidence>
<evidence type="ECO:0000313" key="8">
    <source>
        <dbReference type="EMBL" id="KAH0456833.1"/>
    </source>
</evidence>
<keyword evidence="3" id="KW-0479">Metal-binding</keyword>
<dbReference type="Gene3D" id="2.20.25.10">
    <property type="match status" value="2"/>
</dbReference>
<dbReference type="Pfam" id="PF02150">
    <property type="entry name" value="Zn_ribbon_RPB9"/>
    <property type="match status" value="1"/>
</dbReference>
<evidence type="ECO:0000313" key="9">
    <source>
        <dbReference type="Proteomes" id="UP000775213"/>
    </source>
</evidence>
<sequence length="118" mass="13421">MSTPMKFCPECNNLLYPREDKKQKIELSACRTCSYTEVAESNRVYRNEITQTTERPLILRDAYADPTLPREKGLKCPVCNHPHVAFFLINPMVSLARMNACCNPSCGHNWRADGQSIA</sequence>
<dbReference type="SMART" id="SM00661">
    <property type="entry name" value="RPOL9"/>
    <property type="match status" value="1"/>
</dbReference>
<dbReference type="GO" id="GO:0046872">
    <property type="term" value="F:metal ion binding"/>
    <property type="evidence" value="ECO:0007669"/>
    <property type="project" value="UniProtKB-KW"/>
</dbReference>
<evidence type="ECO:0000256" key="5">
    <source>
        <dbReference type="ARBA" id="ARBA00023163"/>
    </source>
</evidence>
<dbReference type="InterPro" id="IPR001529">
    <property type="entry name" value="Zn_ribbon_RPB9"/>
</dbReference>
<comment type="caution">
    <text evidence="8">The sequence shown here is derived from an EMBL/GenBank/DDBJ whole genome shotgun (WGS) entry which is preliminary data.</text>
</comment>
<evidence type="ECO:0000256" key="2">
    <source>
        <dbReference type="ARBA" id="ARBA00022478"/>
    </source>
</evidence>
<proteinExistence type="inferred from homology"/>
<name>A0AAV7GMG2_DENCH</name>
<keyword evidence="4" id="KW-0862">Zinc</keyword>
<feature type="domain" description="DNA-directed RNA polymerase II subunit RPB9-like zinc ribbon" evidence="7">
    <location>
        <begin position="6"/>
        <end position="58"/>
    </location>
</feature>
<keyword evidence="9" id="KW-1185">Reference proteome</keyword>
<dbReference type="EMBL" id="JAGFBR010000013">
    <property type="protein sequence ID" value="KAH0456833.1"/>
    <property type="molecule type" value="Genomic_DNA"/>
</dbReference>
<comment type="similarity">
    <text evidence="1">Belongs to the archaeal RpoM/eukaryotic RPA12/RPB9/RPC11 RNA polymerase family.</text>
</comment>
<reference evidence="8 9" key="1">
    <citation type="journal article" date="2021" name="Hortic Res">
        <title>Chromosome-scale assembly of the Dendrobium chrysotoxum genome enhances the understanding of orchid evolution.</title>
        <authorList>
            <person name="Zhang Y."/>
            <person name="Zhang G.Q."/>
            <person name="Zhang D."/>
            <person name="Liu X.D."/>
            <person name="Xu X.Y."/>
            <person name="Sun W.H."/>
            <person name="Yu X."/>
            <person name="Zhu X."/>
            <person name="Wang Z.W."/>
            <person name="Zhao X."/>
            <person name="Zhong W.Y."/>
            <person name="Chen H."/>
            <person name="Yin W.L."/>
            <person name="Huang T."/>
            <person name="Niu S.C."/>
            <person name="Liu Z.J."/>
        </authorList>
    </citation>
    <scope>NUCLEOTIDE SEQUENCE [LARGE SCALE GENOMIC DNA]</scope>
    <source>
        <strain evidence="8">Lindl</strain>
    </source>
</reference>
<dbReference type="SUPFAM" id="SSF57783">
    <property type="entry name" value="Zinc beta-ribbon"/>
    <property type="match status" value="2"/>
</dbReference>
<keyword evidence="5" id="KW-0804">Transcription</keyword>
<dbReference type="GO" id="GO:0006283">
    <property type="term" value="P:transcription-coupled nucleotide-excision repair"/>
    <property type="evidence" value="ECO:0007669"/>
    <property type="project" value="TreeGrafter"/>
</dbReference>